<dbReference type="PANTHER" id="PTHR40761">
    <property type="entry name" value="CONSERVED INTEGRAL MEMBRANE ALANINE VALINE AND LEUCINE RICH PROTEIN-RELATED"/>
    <property type="match status" value="1"/>
</dbReference>
<feature type="transmembrane region" description="Helical" evidence="5">
    <location>
        <begin position="168"/>
        <end position="189"/>
    </location>
</feature>
<dbReference type="EMBL" id="DYUK01000147">
    <property type="protein sequence ID" value="HJG80094.1"/>
    <property type="molecule type" value="Genomic_DNA"/>
</dbReference>
<feature type="transmembrane region" description="Helical" evidence="5">
    <location>
        <begin position="201"/>
        <end position="220"/>
    </location>
</feature>
<evidence type="ECO:0000256" key="5">
    <source>
        <dbReference type="SAM" id="Phobius"/>
    </source>
</evidence>
<feature type="transmembrane region" description="Helical" evidence="5">
    <location>
        <begin position="142"/>
        <end position="161"/>
    </location>
</feature>
<evidence type="ECO:0000256" key="3">
    <source>
        <dbReference type="ARBA" id="ARBA00022989"/>
    </source>
</evidence>
<feature type="transmembrane region" description="Helical" evidence="5">
    <location>
        <begin position="232"/>
        <end position="252"/>
    </location>
</feature>
<gene>
    <name evidence="6" type="ORF">K8V08_06755</name>
</gene>
<evidence type="ECO:0008006" key="8">
    <source>
        <dbReference type="Google" id="ProtNLM"/>
    </source>
</evidence>
<keyword evidence="4 5" id="KW-0472">Membrane</keyword>
<dbReference type="PANTHER" id="PTHR40761:SF1">
    <property type="entry name" value="CONSERVED INTEGRAL MEMBRANE ALANINE VALINE AND LEUCINE RICH PROTEIN-RELATED"/>
    <property type="match status" value="1"/>
</dbReference>
<proteinExistence type="predicted"/>
<evidence type="ECO:0000313" key="7">
    <source>
        <dbReference type="Proteomes" id="UP000784435"/>
    </source>
</evidence>
<keyword evidence="2 5" id="KW-0812">Transmembrane</keyword>
<keyword evidence="3 5" id="KW-1133">Transmembrane helix</keyword>
<dbReference type="Pfam" id="PF05653">
    <property type="entry name" value="Mg_trans_NIPA"/>
    <property type="match status" value="1"/>
</dbReference>
<feature type="transmembrane region" description="Helical" evidence="5">
    <location>
        <begin position="51"/>
        <end position="67"/>
    </location>
</feature>
<evidence type="ECO:0000256" key="4">
    <source>
        <dbReference type="ARBA" id="ARBA00023136"/>
    </source>
</evidence>
<sequence>MPLLSDLLSTGLPLAVLLAVTGTILLAVGTHVQQREVLRLVPHGGTPGPRLLLTAPLWLLGGALIGLETVANVAALGLAPVAIIQPVGTLSLVVAVLLTAMTTRTPPSAAMLGAVLLVISSVTVFVTVASRHMDPVPAPGPGVVLLALGLPALAGAGMVIARSGTGHIARVIAAGVLFGCVASGAHVVASRLLAGDGLDPAAWTVLAGLAPASAAGVWLVQTAYASGSAASVLAGLTVIDPLTAIAVGGLVLGEARPVPLGSAVLLLVSAACALRGVHVLVHRGTGTRAPASSPVLRAADSTMEGARGEGVPAPS</sequence>
<evidence type="ECO:0000313" key="6">
    <source>
        <dbReference type="EMBL" id="HJG80094.1"/>
    </source>
</evidence>
<organism evidence="6 7">
    <name type="scientific">Brevibacterium senegalense</name>
    <dbReference type="NCBI Taxonomy" id="1033736"/>
    <lineage>
        <taxon>Bacteria</taxon>
        <taxon>Bacillati</taxon>
        <taxon>Actinomycetota</taxon>
        <taxon>Actinomycetes</taxon>
        <taxon>Micrococcales</taxon>
        <taxon>Brevibacteriaceae</taxon>
        <taxon>Brevibacterium</taxon>
    </lineage>
</organism>
<reference evidence="6" key="2">
    <citation type="submission" date="2021-09" db="EMBL/GenBank/DDBJ databases">
        <authorList>
            <person name="Gilroy R."/>
        </authorList>
    </citation>
    <scope>NUCLEOTIDE SEQUENCE</scope>
    <source>
        <strain evidence="6">ChiGjej5B5-7349</strain>
    </source>
</reference>
<feature type="transmembrane region" description="Helical" evidence="5">
    <location>
        <begin position="73"/>
        <end position="98"/>
    </location>
</feature>
<dbReference type="Proteomes" id="UP000784435">
    <property type="component" value="Unassembled WGS sequence"/>
</dbReference>
<feature type="transmembrane region" description="Helical" evidence="5">
    <location>
        <begin position="110"/>
        <end position="130"/>
    </location>
</feature>
<evidence type="ECO:0000256" key="1">
    <source>
        <dbReference type="ARBA" id="ARBA00004141"/>
    </source>
</evidence>
<dbReference type="GO" id="GO:0016020">
    <property type="term" value="C:membrane"/>
    <property type="evidence" value="ECO:0007669"/>
    <property type="project" value="UniProtKB-SubCell"/>
</dbReference>
<feature type="transmembrane region" description="Helical" evidence="5">
    <location>
        <begin position="258"/>
        <end position="281"/>
    </location>
</feature>
<comment type="caution">
    <text evidence="6">The sequence shown here is derived from an EMBL/GenBank/DDBJ whole genome shotgun (WGS) entry which is preliminary data.</text>
</comment>
<comment type="subcellular location">
    <subcellularLocation>
        <location evidence="1">Membrane</location>
        <topology evidence="1">Multi-pass membrane protein</topology>
    </subcellularLocation>
</comment>
<protein>
    <recommendedName>
        <fullName evidence="8">Magnesium transporter NIPA</fullName>
    </recommendedName>
</protein>
<evidence type="ECO:0000256" key="2">
    <source>
        <dbReference type="ARBA" id="ARBA00022692"/>
    </source>
</evidence>
<feature type="transmembrane region" description="Helical" evidence="5">
    <location>
        <begin position="12"/>
        <end position="30"/>
    </location>
</feature>
<dbReference type="GO" id="GO:0015095">
    <property type="term" value="F:magnesium ion transmembrane transporter activity"/>
    <property type="evidence" value="ECO:0007669"/>
    <property type="project" value="InterPro"/>
</dbReference>
<dbReference type="AlphaFoldDB" id="A0A921MEX1"/>
<name>A0A921MEX1_9MICO</name>
<dbReference type="InterPro" id="IPR008521">
    <property type="entry name" value="Mg_trans_NIPA"/>
</dbReference>
<accession>A0A921MEX1</accession>
<reference evidence="6" key="1">
    <citation type="journal article" date="2021" name="PeerJ">
        <title>Extensive microbial diversity within the chicken gut microbiome revealed by metagenomics and culture.</title>
        <authorList>
            <person name="Gilroy R."/>
            <person name="Ravi A."/>
            <person name="Getino M."/>
            <person name="Pursley I."/>
            <person name="Horton D.L."/>
            <person name="Alikhan N.F."/>
            <person name="Baker D."/>
            <person name="Gharbi K."/>
            <person name="Hall N."/>
            <person name="Watson M."/>
            <person name="Adriaenssens E.M."/>
            <person name="Foster-Nyarko E."/>
            <person name="Jarju S."/>
            <person name="Secka A."/>
            <person name="Antonio M."/>
            <person name="Oren A."/>
            <person name="Chaudhuri R.R."/>
            <person name="La Ragione R."/>
            <person name="Hildebrand F."/>
            <person name="Pallen M.J."/>
        </authorList>
    </citation>
    <scope>NUCLEOTIDE SEQUENCE</scope>
    <source>
        <strain evidence="6">ChiGjej5B5-7349</strain>
    </source>
</reference>